<feature type="transmembrane region" description="Helical" evidence="1">
    <location>
        <begin position="109"/>
        <end position="126"/>
    </location>
</feature>
<evidence type="ECO:0000313" key="3">
    <source>
        <dbReference type="Proteomes" id="UP001187221"/>
    </source>
</evidence>
<protein>
    <submittedName>
        <fullName evidence="2">YoaK family protein</fullName>
    </submittedName>
</protein>
<dbReference type="EMBL" id="BTFW01000001">
    <property type="protein sequence ID" value="GMM61477.1"/>
    <property type="molecule type" value="Genomic_DNA"/>
</dbReference>
<dbReference type="InterPro" id="IPR010699">
    <property type="entry name" value="DUF1275"/>
</dbReference>
<feature type="transmembrane region" description="Helical" evidence="1">
    <location>
        <begin position="86"/>
        <end position="103"/>
    </location>
</feature>
<dbReference type="Pfam" id="PF06912">
    <property type="entry name" value="DUF1275"/>
    <property type="match status" value="1"/>
</dbReference>
<gene>
    <name evidence="2" type="ORF">NUTIK01_22540</name>
</gene>
<keyword evidence="1" id="KW-1133">Transmembrane helix</keyword>
<evidence type="ECO:0000256" key="1">
    <source>
        <dbReference type="SAM" id="Phobius"/>
    </source>
</evidence>
<accession>A0ABQ6P990</accession>
<dbReference type="RefSeq" id="WP_317975159.1">
    <property type="nucleotide sequence ID" value="NZ_BTFW01000001.1"/>
</dbReference>
<feature type="transmembrane region" description="Helical" evidence="1">
    <location>
        <begin position="133"/>
        <end position="154"/>
    </location>
</feature>
<feature type="transmembrane region" description="Helical" evidence="1">
    <location>
        <begin position="166"/>
        <end position="187"/>
    </location>
</feature>
<dbReference type="PANTHER" id="PTHR37314:SF4">
    <property type="entry name" value="UPF0700 TRANSMEMBRANE PROTEIN YOAK"/>
    <property type="match status" value="1"/>
</dbReference>
<comment type="caution">
    <text evidence="2">The sequence shown here is derived from an EMBL/GenBank/DDBJ whole genome shotgun (WGS) entry which is preliminary data.</text>
</comment>
<evidence type="ECO:0000313" key="2">
    <source>
        <dbReference type="EMBL" id="GMM61477.1"/>
    </source>
</evidence>
<keyword evidence="1" id="KW-0812">Transmembrane</keyword>
<keyword evidence="1" id="KW-0472">Membrane</keyword>
<dbReference type="Proteomes" id="UP001187221">
    <property type="component" value="Unassembled WGS sequence"/>
</dbReference>
<reference evidence="2 3" key="1">
    <citation type="submission" date="2023-06" db="EMBL/GenBank/DDBJ databases">
        <title>Draft genome sequence of Novosphingobium sp. strain IK01.</title>
        <authorList>
            <person name="Hatamoto M."/>
            <person name="Ikarashi T."/>
            <person name="Yamaguchi T."/>
        </authorList>
    </citation>
    <scope>NUCLEOTIDE SEQUENCE [LARGE SCALE GENOMIC DNA]</scope>
    <source>
        <strain evidence="2 3">IK01</strain>
    </source>
</reference>
<feature type="transmembrane region" description="Helical" evidence="1">
    <location>
        <begin position="55"/>
        <end position="77"/>
    </location>
</feature>
<keyword evidence="3" id="KW-1185">Reference proteome</keyword>
<dbReference type="PANTHER" id="PTHR37314">
    <property type="entry name" value="SLR0142 PROTEIN"/>
    <property type="match status" value="1"/>
</dbReference>
<proteinExistence type="predicted"/>
<name>A0ABQ6P990_9SPHN</name>
<organism evidence="2 3">
    <name type="scientific">Novosphingobium pituita</name>
    <dbReference type="NCBI Taxonomy" id="3056842"/>
    <lineage>
        <taxon>Bacteria</taxon>
        <taxon>Pseudomonadati</taxon>
        <taxon>Pseudomonadota</taxon>
        <taxon>Alphaproteobacteria</taxon>
        <taxon>Sphingomonadales</taxon>
        <taxon>Sphingomonadaceae</taxon>
        <taxon>Novosphingobium</taxon>
    </lineage>
</organism>
<feature type="transmembrane region" description="Helical" evidence="1">
    <location>
        <begin position="12"/>
        <end position="35"/>
    </location>
</feature>
<sequence>MNRMDRSRRRFAMALAGMAGFVDAAGYLSAGGYFVSFMSGNTTRLGVALGTGAGAALPALLITGFVAGVTAGALVALRAGPWRKPAVLALVALLLLGAGAMRAAHLHGAMLAMLVLAMGALNNTFLRGGEVSVGLTYMTGALVKIGQGIAQSLLGRGLLGRGLEAAWANWLLLWAGLLAGAVLGAWFQTRLPMACLWIAGGWATLMAALSLTLRAEG</sequence>
<feature type="transmembrane region" description="Helical" evidence="1">
    <location>
        <begin position="194"/>
        <end position="213"/>
    </location>
</feature>